<evidence type="ECO:0000256" key="2">
    <source>
        <dbReference type="ARBA" id="ARBA00022448"/>
    </source>
</evidence>
<protein>
    <submittedName>
        <fullName evidence="5">V-type ATP synthase subunit D</fullName>
    </submittedName>
</protein>
<reference evidence="5 6" key="1">
    <citation type="submission" date="2015-09" db="EMBL/GenBank/DDBJ databases">
        <authorList>
            <consortium name="Swine Surveillance"/>
        </authorList>
    </citation>
    <scope>NUCLEOTIDE SEQUENCE [LARGE SCALE GENOMIC DNA]</scope>
    <source>
        <strain evidence="5 6">CECT 4292</strain>
    </source>
</reference>
<name>A0A0P1F325_9RHOB</name>
<evidence type="ECO:0000313" key="5">
    <source>
        <dbReference type="EMBL" id="CUH47688.1"/>
    </source>
</evidence>
<comment type="similarity">
    <text evidence="1">Belongs to the V-ATPase D subunit family.</text>
</comment>
<dbReference type="NCBIfam" id="TIGR00309">
    <property type="entry name" value="V_ATPase_subD"/>
    <property type="match status" value="1"/>
</dbReference>
<evidence type="ECO:0000313" key="6">
    <source>
        <dbReference type="Proteomes" id="UP000050783"/>
    </source>
</evidence>
<evidence type="ECO:0000256" key="4">
    <source>
        <dbReference type="SAM" id="Coils"/>
    </source>
</evidence>
<dbReference type="NCBIfam" id="NF002565">
    <property type="entry name" value="PRK02195.1"/>
    <property type="match status" value="1"/>
</dbReference>
<dbReference type="Pfam" id="PF01813">
    <property type="entry name" value="ATP-synt_D"/>
    <property type="match status" value="1"/>
</dbReference>
<dbReference type="AlphaFoldDB" id="A0A0P1F325"/>
<dbReference type="InterPro" id="IPR002699">
    <property type="entry name" value="V_ATPase_D"/>
</dbReference>
<organism evidence="5 6">
    <name type="scientific">Ruegeria atlantica</name>
    <dbReference type="NCBI Taxonomy" id="81569"/>
    <lineage>
        <taxon>Bacteria</taxon>
        <taxon>Pseudomonadati</taxon>
        <taxon>Pseudomonadota</taxon>
        <taxon>Alphaproteobacteria</taxon>
        <taxon>Rhodobacterales</taxon>
        <taxon>Roseobacteraceae</taxon>
        <taxon>Ruegeria</taxon>
    </lineage>
</organism>
<dbReference type="RefSeq" id="WP_058277339.1">
    <property type="nucleotide sequence ID" value="NZ_CYPU01000031.1"/>
</dbReference>
<sequence length="201" mass="23124">MARLQLNKSSLAREQTQLKSYERFLPSLDLKRQQLMAERAKAREDVQRLQDEVQELAQKVGEKLPMLAQQGVDLDGLVELKDYQVKEVNVVGVTMPALDRIEVAVRPYSYLAKPHWVDAAARLLHDMIEARLRVKVAEERVKIFDKAVATITQRVNLFEKVLIPRAKANIKKIRIYLSDEQMQAVVRSKISKRKHAQEALS</sequence>
<evidence type="ECO:0000256" key="3">
    <source>
        <dbReference type="ARBA" id="ARBA00023065"/>
    </source>
</evidence>
<accession>A0A0P1F325</accession>
<gene>
    <name evidence="5" type="ORF">RUA4292_01862</name>
</gene>
<dbReference type="STRING" id="81569.RUM4293_03747"/>
<evidence type="ECO:0000256" key="1">
    <source>
        <dbReference type="ARBA" id="ARBA00005850"/>
    </source>
</evidence>
<dbReference type="Proteomes" id="UP000050783">
    <property type="component" value="Unassembled WGS sequence"/>
</dbReference>
<proteinExistence type="inferred from homology"/>
<dbReference type="OrthoDB" id="5637912at2"/>
<dbReference type="GeneID" id="55493092"/>
<keyword evidence="2" id="KW-0813">Transport</keyword>
<dbReference type="Gene3D" id="1.10.287.3240">
    <property type="match status" value="1"/>
</dbReference>
<feature type="coiled-coil region" evidence="4">
    <location>
        <begin position="32"/>
        <end position="59"/>
    </location>
</feature>
<dbReference type="GO" id="GO:0046961">
    <property type="term" value="F:proton-transporting ATPase activity, rotational mechanism"/>
    <property type="evidence" value="ECO:0007669"/>
    <property type="project" value="InterPro"/>
</dbReference>
<keyword evidence="4" id="KW-0175">Coiled coil</keyword>
<keyword evidence="3" id="KW-0406">Ion transport</keyword>
<dbReference type="EMBL" id="CYPU01000031">
    <property type="protein sequence ID" value="CUH47688.1"/>
    <property type="molecule type" value="Genomic_DNA"/>
</dbReference>